<dbReference type="Gene3D" id="3.40.50.1820">
    <property type="entry name" value="alpha/beta hydrolase"/>
    <property type="match status" value="1"/>
</dbReference>
<name>A0A0W0UKR5_9GAMM</name>
<dbReference type="RefSeq" id="WP_058450470.1">
    <property type="nucleotide sequence ID" value="NZ_CAAAJF010000001.1"/>
</dbReference>
<proteinExistence type="predicted"/>
<dbReference type="AlphaFoldDB" id="A0A0W0UKR5"/>
<dbReference type="EMBL" id="LNYG01000013">
    <property type="protein sequence ID" value="KTD08452.1"/>
    <property type="molecule type" value="Genomic_DNA"/>
</dbReference>
<dbReference type="SUPFAM" id="SSF53474">
    <property type="entry name" value="alpha/beta-Hydrolases"/>
    <property type="match status" value="1"/>
</dbReference>
<evidence type="ECO:0000313" key="1">
    <source>
        <dbReference type="EMBL" id="KTD08452.1"/>
    </source>
</evidence>
<dbReference type="PATRIC" id="fig|455.5.peg.2783"/>
<sequence length="283" mass="32148">MFSSFWRWFQNTQPVSTTGTVSHTYYWLKTLMSGDIVYHNPHFKAPDTDDPSLRKGIAIYCVHGTADQPGSFARIIERLLEKGLPDYISTIHLVSFEQRYQGKGIKFFARELMKKIRANEHEHVIFMGHSRGGLIISRAAEYLAAHWGVAVHSLFSICAPYKGSDWAMKPISMFSTSVSQMEVKSKLLEQLNEAVSNSKNDYHFIGAEEDAIVAPAAACVDKYVEKHPASKLVLDRHGHLSIMSSWRLVSYIQTQLVELGNRLFPKVPEESLSEKDFYKAPNY</sequence>
<gene>
    <name evidence="1" type="ORF">Ljam_2647</name>
</gene>
<accession>A0A0W0UKR5</accession>
<organism evidence="1 2">
    <name type="scientific">Legionella jamestowniensis</name>
    <dbReference type="NCBI Taxonomy" id="455"/>
    <lineage>
        <taxon>Bacteria</taxon>
        <taxon>Pseudomonadati</taxon>
        <taxon>Pseudomonadota</taxon>
        <taxon>Gammaproteobacteria</taxon>
        <taxon>Legionellales</taxon>
        <taxon>Legionellaceae</taxon>
        <taxon>Legionella</taxon>
    </lineage>
</organism>
<dbReference type="OrthoDB" id="5648135at2"/>
<dbReference type="STRING" id="455.Ljam_2647"/>
<evidence type="ECO:0000313" key="2">
    <source>
        <dbReference type="Proteomes" id="UP000054715"/>
    </source>
</evidence>
<dbReference type="InterPro" id="IPR029058">
    <property type="entry name" value="AB_hydrolase_fold"/>
</dbReference>
<reference evidence="1 2" key="1">
    <citation type="submission" date="2015-11" db="EMBL/GenBank/DDBJ databases">
        <title>Genomic analysis of 38 Legionella species identifies large and diverse effector repertoires.</title>
        <authorList>
            <person name="Burstein D."/>
            <person name="Amaro F."/>
            <person name="Zusman T."/>
            <person name="Lifshitz Z."/>
            <person name="Cohen O."/>
            <person name="Gilbert J.A."/>
            <person name="Pupko T."/>
            <person name="Shuman H.A."/>
            <person name="Segal G."/>
        </authorList>
    </citation>
    <scope>NUCLEOTIDE SEQUENCE [LARGE SCALE GENOMIC DNA]</scope>
    <source>
        <strain evidence="1 2">JA-26-G1-E2</strain>
    </source>
</reference>
<comment type="caution">
    <text evidence="1">The sequence shown here is derived from an EMBL/GenBank/DDBJ whole genome shotgun (WGS) entry which is preliminary data.</text>
</comment>
<dbReference type="Proteomes" id="UP000054715">
    <property type="component" value="Unassembled WGS sequence"/>
</dbReference>
<protein>
    <submittedName>
        <fullName evidence="1">Putative lipase</fullName>
    </submittedName>
</protein>